<evidence type="ECO:0000256" key="1">
    <source>
        <dbReference type="SAM" id="MobiDB-lite"/>
    </source>
</evidence>
<name>A0A4Y8ZVN4_9SPHN</name>
<dbReference type="RefSeq" id="WP_135083289.1">
    <property type="nucleotide sequence ID" value="NZ_SPDV01000002.1"/>
</dbReference>
<feature type="region of interest" description="Disordered" evidence="1">
    <location>
        <begin position="56"/>
        <end position="88"/>
    </location>
</feature>
<dbReference type="Proteomes" id="UP000298213">
    <property type="component" value="Unassembled WGS sequence"/>
</dbReference>
<dbReference type="OrthoDB" id="10005271at2"/>
<evidence type="ECO:0000313" key="2">
    <source>
        <dbReference type="EMBL" id="TFI60091.1"/>
    </source>
</evidence>
<reference evidence="2 3" key="1">
    <citation type="submission" date="2019-03" db="EMBL/GenBank/DDBJ databases">
        <title>Genome sequence of Sphingomonas sp. 17J27-24.</title>
        <authorList>
            <person name="Kim M."/>
            <person name="Maeng S."/>
            <person name="Sathiyaraj S."/>
        </authorList>
    </citation>
    <scope>NUCLEOTIDE SEQUENCE [LARGE SCALE GENOMIC DNA]</scope>
    <source>
        <strain evidence="2 3">17J27-24</strain>
    </source>
</reference>
<evidence type="ECO:0000313" key="3">
    <source>
        <dbReference type="Proteomes" id="UP000298213"/>
    </source>
</evidence>
<comment type="caution">
    <text evidence="2">The sequence shown here is derived from an EMBL/GenBank/DDBJ whole genome shotgun (WGS) entry which is preliminary data.</text>
</comment>
<feature type="compositionally biased region" description="Basic and acidic residues" evidence="1">
    <location>
        <begin position="71"/>
        <end position="82"/>
    </location>
</feature>
<sequence>MMHRGALDDGVARTHGLALWLLLLSIFTHAFVPAGSPLHKISGSAFSAATAEVSLAPSRSPAAKKSPQLKAADEPRFDDAAPHDPPLAPAAVLSPVAFAPLAGPVAAPSASRLAPLGADVSPFAPRAPPSL</sequence>
<gene>
    <name evidence="2" type="ORF">E2493_02265</name>
</gene>
<accession>A0A4Y8ZVN4</accession>
<organism evidence="2 3">
    <name type="scientific">Sphingomonas parva</name>
    <dbReference type="NCBI Taxonomy" id="2555898"/>
    <lineage>
        <taxon>Bacteria</taxon>
        <taxon>Pseudomonadati</taxon>
        <taxon>Pseudomonadota</taxon>
        <taxon>Alphaproteobacteria</taxon>
        <taxon>Sphingomonadales</taxon>
        <taxon>Sphingomonadaceae</taxon>
        <taxon>Sphingomonas</taxon>
    </lineage>
</organism>
<keyword evidence="3" id="KW-1185">Reference proteome</keyword>
<dbReference type="EMBL" id="SPDV01000002">
    <property type="protein sequence ID" value="TFI60091.1"/>
    <property type="molecule type" value="Genomic_DNA"/>
</dbReference>
<dbReference type="AlphaFoldDB" id="A0A4Y8ZVN4"/>
<protein>
    <submittedName>
        <fullName evidence="2">Uncharacterized protein</fullName>
    </submittedName>
</protein>
<proteinExistence type="predicted"/>